<dbReference type="CDD" id="cd04453">
    <property type="entry name" value="S1_RNase_E"/>
    <property type="match status" value="1"/>
</dbReference>
<dbReference type="InterPro" id="IPR003029">
    <property type="entry name" value="S1_domain"/>
</dbReference>
<accession>A0A1M6BUL9</accession>
<protein>
    <submittedName>
        <fullName evidence="7">RNAse G</fullName>
    </submittedName>
</protein>
<dbReference type="SUPFAM" id="SSF50249">
    <property type="entry name" value="Nucleic acid-binding proteins"/>
    <property type="match status" value="1"/>
</dbReference>
<keyword evidence="3" id="KW-0378">Hydrolase</keyword>
<dbReference type="PROSITE" id="PS50126">
    <property type="entry name" value="S1"/>
    <property type="match status" value="1"/>
</dbReference>
<dbReference type="SMART" id="SM00316">
    <property type="entry name" value="S1"/>
    <property type="match status" value="1"/>
</dbReference>
<evidence type="ECO:0000313" key="7">
    <source>
        <dbReference type="EMBL" id="SHI52198.1"/>
    </source>
</evidence>
<dbReference type="PANTHER" id="PTHR30001">
    <property type="entry name" value="RIBONUCLEASE"/>
    <property type="match status" value="1"/>
</dbReference>
<keyword evidence="4" id="KW-0460">Magnesium</keyword>
<evidence type="ECO:0000256" key="4">
    <source>
        <dbReference type="ARBA" id="ARBA00022842"/>
    </source>
</evidence>
<dbReference type="EMBL" id="FQZP01000003">
    <property type="protein sequence ID" value="SHI52198.1"/>
    <property type="molecule type" value="Genomic_DNA"/>
</dbReference>
<dbReference type="GO" id="GO:0006364">
    <property type="term" value="P:rRNA processing"/>
    <property type="evidence" value="ECO:0007669"/>
    <property type="project" value="TreeGrafter"/>
</dbReference>
<evidence type="ECO:0000256" key="2">
    <source>
        <dbReference type="ARBA" id="ARBA00022723"/>
    </source>
</evidence>
<evidence type="ECO:0000256" key="1">
    <source>
        <dbReference type="ARBA" id="ARBA00001946"/>
    </source>
</evidence>
<dbReference type="Pfam" id="PF10150">
    <property type="entry name" value="RNase_E_G"/>
    <property type="match status" value="1"/>
</dbReference>
<reference evidence="7 8" key="1">
    <citation type="submission" date="2016-11" db="EMBL/GenBank/DDBJ databases">
        <authorList>
            <person name="Varghese N."/>
            <person name="Submissions S."/>
        </authorList>
    </citation>
    <scope>NUCLEOTIDE SEQUENCE [LARGE SCALE GENOMIC DNA]</scope>
    <source>
        <strain evidence="7 8">DSM 19027</strain>
    </source>
</reference>
<dbReference type="GO" id="GO:0004540">
    <property type="term" value="F:RNA nuclease activity"/>
    <property type="evidence" value="ECO:0007669"/>
    <property type="project" value="InterPro"/>
</dbReference>
<dbReference type="NCBIfam" id="TIGR00757">
    <property type="entry name" value="RNaseEG"/>
    <property type="match status" value="1"/>
</dbReference>
<proteinExistence type="predicted"/>
<keyword evidence="5" id="KW-0694">RNA-binding</keyword>
<dbReference type="GO" id="GO:0046872">
    <property type="term" value="F:metal ion binding"/>
    <property type="evidence" value="ECO:0007669"/>
    <property type="project" value="UniProtKB-KW"/>
</dbReference>
<evidence type="ECO:0000256" key="3">
    <source>
        <dbReference type="ARBA" id="ARBA00022801"/>
    </source>
</evidence>
<sequence>MTKDVLMDASMGQIRLAVMEDGELVEFYVEEREKESMLGNIYRGRVERVVPGMQAAFIDIGLSRNAFLYVRDLLTDGDQNNLSGALPPIGHLLKAGQELTVQVVKEMSGQKGPRVTTRITLPGRFAVLLPNQDTAGISKRLDDGEERKRLKELARALKPEGAGLIIRTAARHVPVEWLKDEIESLIGKWNRILEQQSGGPVPRCLYQETDFVSHMIREHLTPDLNRFIVNDREIWEQVNRLLDSDSPGFRPRVEYFDRDYDLFDYYQVESAISQALSRKVYLKSGGYLVFDRTEALTVIDVNSGKYVGRTSLEDTALKINTEAVETIARQVRLRDLGGIIIIDFIDMQDKSHREEVVARLKEAVKRDRTQTVVVGMTGLGLVEMTRKKVRQPLADYLTVDCRCCGGTGRHLSPMVVAKRVERRMARYLMSNHPDSLEILVHPDIHKVLEGQEKDRLVKLGEQYACQIRITPSTDVAYGDMRMREGP</sequence>
<dbReference type="GO" id="GO:0005737">
    <property type="term" value="C:cytoplasm"/>
    <property type="evidence" value="ECO:0007669"/>
    <property type="project" value="TreeGrafter"/>
</dbReference>
<dbReference type="RefSeq" id="WP_188118320.1">
    <property type="nucleotide sequence ID" value="NZ_DAONMB010000006.1"/>
</dbReference>
<dbReference type="Proteomes" id="UP000324781">
    <property type="component" value="Unassembled WGS sequence"/>
</dbReference>
<gene>
    <name evidence="7" type="ORF">SAMN05444373_1003122</name>
</gene>
<dbReference type="InterPro" id="IPR019307">
    <property type="entry name" value="RNA-bd_AU-1/RNase_E/G"/>
</dbReference>
<evidence type="ECO:0000259" key="6">
    <source>
        <dbReference type="PROSITE" id="PS50126"/>
    </source>
</evidence>
<dbReference type="PANTHER" id="PTHR30001:SF0">
    <property type="entry name" value="RIBONUCLEASE G"/>
    <property type="match status" value="1"/>
</dbReference>
<dbReference type="AlphaFoldDB" id="A0A1M6BUL9"/>
<dbReference type="InterPro" id="IPR004659">
    <property type="entry name" value="RNase_E/G"/>
</dbReference>
<comment type="cofactor">
    <cofactor evidence="1">
        <name>Mg(2+)</name>
        <dbReference type="ChEBI" id="CHEBI:18420"/>
    </cofactor>
</comment>
<dbReference type="GO" id="GO:0016787">
    <property type="term" value="F:hydrolase activity"/>
    <property type="evidence" value="ECO:0007669"/>
    <property type="project" value="UniProtKB-KW"/>
</dbReference>
<keyword evidence="2" id="KW-0479">Metal-binding</keyword>
<dbReference type="GO" id="GO:0003723">
    <property type="term" value="F:RNA binding"/>
    <property type="evidence" value="ECO:0007669"/>
    <property type="project" value="UniProtKB-KW"/>
</dbReference>
<feature type="domain" description="S1 motif" evidence="6">
    <location>
        <begin position="39"/>
        <end position="124"/>
    </location>
</feature>
<evidence type="ECO:0000313" key="8">
    <source>
        <dbReference type="Proteomes" id="UP000324781"/>
    </source>
</evidence>
<evidence type="ECO:0000256" key="5">
    <source>
        <dbReference type="ARBA" id="ARBA00022884"/>
    </source>
</evidence>
<keyword evidence="8" id="KW-1185">Reference proteome</keyword>
<dbReference type="InterPro" id="IPR012340">
    <property type="entry name" value="NA-bd_OB-fold"/>
</dbReference>
<organism evidence="7 8">
    <name type="scientific">Thermoclostridium caenicola</name>
    <dbReference type="NCBI Taxonomy" id="659425"/>
    <lineage>
        <taxon>Bacteria</taxon>
        <taxon>Bacillati</taxon>
        <taxon>Bacillota</taxon>
        <taxon>Clostridia</taxon>
        <taxon>Eubacteriales</taxon>
        <taxon>Oscillospiraceae</taxon>
        <taxon>Thermoclostridium</taxon>
    </lineage>
</organism>
<dbReference type="Gene3D" id="3.40.1260.20">
    <property type="entry name" value="Ribonuclease E, catalytic domain"/>
    <property type="match status" value="1"/>
</dbReference>
<dbReference type="Gene3D" id="2.40.50.140">
    <property type="entry name" value="Nucleic acid-binding proteins"/>
    <property type="match status" value="1"/>
</dbReference>
<name>A0A1M6BUL9_9FIRM</name>